<name>A0A5B8VSU5_9SPHI</name>
<dbReference type="InterPro" id="IPR000595">
    <property type="entry name" value="cNMP-bd_dom"/>
</dbReference>
<dbReference type="InterPro" id="IPR018490">
    <property type="entry name" value="cNMP-bd_dom_sf"/>
</dbReference>
<accession>A0A5B8VSU5</accession>
<dbReference type="EMBL" id="CP042437">
    <property type="protein sequence ID" value="QEC74667.1"/>
    <property type="molecule type" value="Genomic_DNA"/>
</dbReference>
<reference evidence="2 3" key="1">
    <citation type="journal article" date="2013" name="J. Microbiol.">
        <title>Mucilaginibacter ginsenosidivorax sp. nov., with ginsenoside converting activity isolated from sediment.</title>
        <authorList>
            <person name="Kim J.K."/>
            <person name="Choi T.E."/>
            <person name="Liu Q.M."/>
            <person name="Park H.Y."/>
            <person name="Yi T.H."/>
            <person name="Yoon M.H."/>
            <person name="Kim S.C."/>
            <person name="Im W.T."/>
        </authorList>
    </citation>
    <scope>NUCLEOTIDE SEQUENCE [LARGE SCALE GENOMIC DNA]</scope>
    <source>
        <strain evidence="2 3">KHI28</strain>
    </source>
</reference>
<sequence>MENINYFEEGEQLFRILSSISPLSAPLQKRMGEYITLKTFPKKHLLLKEGEIAKQIFFICKGSARAFYHDKDGKEHTTWFMTENDLMISVYSFYRQAPALENIELLEDSVLLCMRYEKLQDIYQEFPEYNLHGRLFTERYYIQSEERAIILRTKKPAERYQLLLGSFPGILQKASLGQIASFLGIALETLSRIRSGRKI</sequence>
<dbReference type="KEGG" id="mgk:FSB76_01410"/>
<dbReference type="InterPro" id="IPR014710">
    <property type="entry name" value="RmlC-like_jellyroll"/>
</dbReference>
<evidence type="ECO:0000259" key="1">
    <source>
        <dbReference type="Pfam" id="PF00027"/>
    </source>
</evidence>
<dbReference type="Pfam" id="PF00027">
    <property type="entry name" value="cNMP_binding"/>
    <property type="match status" value="1"/>
</dbReference>
<feature type="domain" description="Cyclic nucleotide-binding" evidence="1">
    <location>
        <begin position="38"/>
        <end position="125"/>
    </location>
</feature>
<dbReference type="Gene3D" id="2.60.120.10">
    <property type="entry name" value="Jelly Rolls"/>
    <property type="match status" value="1"/>
</dbReference>
<dbReference type="SUPFAM" id="SSF51206">
    <property type="entry name" value="cAMP-binding domain-like"/>
    <property type="match status" value="1"/>
</dbReference>
<keyword evidence="3" id="KW-1185">Reference proteome</keyword>
<dbReference type="CDD" id="cd00038">
    <property type="entry name" value="CAP_ED"/>
    <property type="match status" value="1"/>
</dbReference>
<organism evidence="2 3">
    <name type="scientific">Mucilaginibacter ginsenosidivorax</name>
    <dbReference type="NCBI Taxonomy" id="862126"/>
    <lineage>
        <taxon>Bacteria</taxon>
        <taxon>Pseudomonadati</taxon>
        <taxon>Bacteroidota</taxon>
        <taxon>Sphingobacteriia</taxon>
        <taxon>Sphingobacteriales</taxon>
        <taxon>Sphingobacteriaceae</taxon>
        <taxon>Mucilaginibacter</taxon>
    </lineage>
</organism>
<dbReference type="RefSeq" id="WP_147051826.1">
    <property type="nucleotide sequence ID" value="NZ_CP042437.1"/>
</dbReference>
<protein>
    <submittedName>
        <fullName evidence="2">Crp/Fnr family transcriptional regulator</fullName>
    </submittedName>
</protein>
<dbReference type="AlphaFoldDB" id="A0A5B8VSU5"/>
<evidence type="ECO:0000313" key="2">
    <source>
        <dbReference type="EMBL" id="QEC74667.1"/>
    </source>
</evidence>
<gene>
    <name evidence="2" type="ORF">FSB76_01410</name>
</gene>
<dbReference type="Proteomes" id="UP000321362">
    <property type="component" value="Chromosome"/>
</dbReference>
<dbReference type="OrthoDB" id="948610at2"/>
<proteinExistence type="predicted"/>
<evidence type="ECO:0000313" key="3">
    <source>
        <dbReference type="Proteomes" id="UP000321362"/>
    </source>
</evidence>